<dbReference type="Pfam" id="PF02720">
    <property type="entry name" value="DUF222"/>
    <property type="match status" value="1"/>
</dbReference>
<keyword evidence="4" id="KW-0540">Nuclease</keyword>
<feature type="domain" description="HNH nuclease" evidence="3">
    <location>
        <begin position="301"/>
        <end position="351"/>
    </location>
</feature>
<keyword evidence="4" id="KW-0378">Hydrolase</keyword>
<evidence type="ECO:0000313" key="4">
    <source>
        <dbReference type="EMBL" id="TWD75153.1"/>
    </source>
</evidence>
<gene>
    <name evidence="4" type="ORF">FB561_6591</name>
</gene>
<dbReference type="InterPro" id="IPR003870">
    <property type="entry name" value="DUF222"/>
</dbReference>
<organism evidence="4 5">
    <name type="scientific">Kribbella amoyensis</name>
    <dbReference type="NCBI Taxonomy" id="996641"/>
    <lineage>
        <taxon>Bacteria</taxon>
        <taxon>Bacillati</taxon>
        <taxon>Actinomycetota</taxon>
        <taxon>Actinomycetes</taxon>
        <taxon>Propionibacteriales</taxon>
        <taxon>Kribbellaceae</taxon>
        <taxon>Kribbella</taxon>
    </lineage>
</organism>
<dbReference type="CDD" id="cd00085">
    <property type="entry name" value="HNHc"/>
    <property type="match status" value="1"/>
</dbReference>
<dbReference type="Gene3D" id="1.10.30.50">
    <property type="match status" value="1"/>
</dbReference>
<proteinExistence type="inferred from homology"/>
<name>A0A561B8H2_9ACTN</name>
<feature type="compositionally biased region" description="Basic and acidic residues" evidence="2">
    <location>
        <begin position="460"/>
        <end position="469"/>
    </location>
</feature>
<dbReference type="GO" id="GO:0008270">
    <property type="term" value="F:zinc ion binding"/>
    <property type="evidence" value="ECO:0007669"/>
    <property type="project" value="InterPro"/>
</dbReference>
<protein>
    <submittedName>
        <fullName evidence="4">HNH endonuclease</fullName>
    </submittedName>
</protein>
<feature type="compositionally biased region" description="Pro residues" evidence="2">
    <location>
        <begin position="521"/>
        <end position="533"/>
    </location>
</feature>
<dbReference type="EMBL" id="VIVK01000002">
    <property type="protein sequence ID" value="TWD75153.1"/>
    <property type="molecule type" value="Genomic_DNA"/>
</dbReference>
<feature type="region of interest" description="Disordered" evidence="2">
    <location>
        <begin position="363"/>
        <end position="533"/>
    </location>
</feature>
<reference evidence="4 5" key="1">
    <citation type="submission" date="2019-06" db="EMBL/GenBank/DDBJ databases">
        <title>Sequencing the genomes of 1000 actinobacteria strains.</title>
        <authorList>
            <person name="Klenk H.-P."/>
        </authorList>
    </citation>
    <scope>NUCLEOTIDE SEQUENCE [LARGE SCALE GENOMIC DNA]</scope>
    <source>
        <strain evidence="4 5">DSM 24683</strain>
    </source>
</reference>
<comment type="caution">
    <text evidence="4">The sequence shown here is derived from an EMBL/GenBank/DDBJ whole genome shotgun (WGS) entry which is preliminary data.</text>
</comment>
<accession>A0A561B8H2</accession>
<feature type="compositionally biased region" description="Basic and acidic residues" evidence="2">
    <location>
        <begin position="418"/>
        <end position="453"/>
    </location>
</feature>
<dbReference type="InterPro" id="IPR002711">
    <property type="entry name" value="HNH"/>
</dbReference>
<keyword evidence="4" id="KW-0255">Endonuclease</keyword>
<evidence type="ECO:0000256" key="1">
    <source>
        <dbReference type="ARBA" id="ARBA00023450"/>
    </source>
</evidence>
<dbReference type="Proteomes" id="UP000318380">
    <property type="component" value="Unassembled WGS sequence"/>
</dbReference>
<dbReference type="Pfam" id="PF01844">
    <property type="entry name" value="HNH"/>
    <property type="match status" value="1"/>
</dbReference>
<sequence>MWSMGGAEVLAAIDEVERELNRLQTYRLNLLATLDSIGYAAEVGARDTAELVATRHHLDATAVRRDLRLATALAKYPTVESALSARALHAAQAEAIVTALERIPPTTVPVEDLRVAEAELVKAGQLLPPADLRRLGKRVRDTLDTDGTEPAEERAYRNESLWLKQLDTGVQFGGFLACENGELLRTLVFAAAKPHRTKDGHRDPRSCGKRQADALTTILTSAATTGTAVPSHGDIKPHITVTIDYDSLRQGEGVGTLAHGGTLSAGAIRRLACDAGIIPLVLGSNSEPLDLGTQQRFVNRALRRALNARDKGCIVCGAPPAICEAHHLRHWTEGGPTNLTNLALLCKAHHIAVHQGHYTITVTNGRPTVTTPPWTTPTPDNPTRSPATRTDPALRPWAAPTHAQKRNPERGNANHLDPSLDRRHQDTDDEKPGACRRGVDTNDREESGARRDPGMYWRDSSADTRDLSTHHRNQTAAGRDSDVYQGESNAGHRVRNASGGDPSSACRSASAGHPELGTPSGPHPRSPASPRAP</sequence>
<keyword evidence="5" id="KW-1185">Reference proteome</keyword>
<evidence type="ECO:0000256" key="2">
    <source>
        <dbReference type="SAM" id="MobiDB-lite"/>
    </source>
</evidence>
<dbReference type="GO" id="GO:0004519">
    <property type="term" value="F:endonuclease activity"/>
    <property type="evidence" value="ECO:0007669"/>
    <property type="project" value="UniProtKB-KW"/>
</dbReference>
<dbReference type="InterPro" id="IPR003615">
    <property type="entry name" value="HNH_nuc"/>
</dbReference>
<comment type="similarity">
    <text evidence="1">Belongs to the Rv1128c/1148c/1588c/1702c/1945/3466 family.</text>
</comment>
<dbReference type="SMART" id="SM00507">
    <property type="entry name" value="HNHc"/>
    <property type="match status" value="1"/>
</dbReference>
<dbReference type="AlphaFoldDB" id="A0A561B8H2"/>
<dbReference type="GO" id="GO:0003676">
    <property type="term" value="F:nucleic acid binding"/>
    <property type="evidence" value="ECO:0007669"/>
    <property type="project" value="InterPro"/>
</dbReference>
<evidence type="ECO:0000313" key="5">
    <source>
        <dbReference type="Proteomes" id="UP000318380"/>
    </source>
</evidence>
<evidence type="ECO:0000259" key="3">
    <source>
        <dbReference type="SMART" id="SM00507"/>
    </source>
</evidence>